<reference evidence="2" key="1">
    <citation type="journal article" date="2013" name="Genetics">
        <title>The draft genome and transcriptome of Panagrellus redivivus are shaped by the harsh demands of a free-living lifestyle.</title>
        <authorList>
            <person name="Srinivasan J."/>
            <person name="Dillman A.R."/>
            <person name="Macchietto M.G."/>
            <person name="Heikkinen L."/>
            <person name="Lakso M."/>
            <person name="Fracchia K.M."/>
            <person name="Antoshechkin I."/>
            <person name="Mortazavi A."/>
            <person name="Wong G."/>
            <person name="Sternberg P.W."/>
        </authorList>
    </citation>
    <scope>NUCLEOTIDE SEQUENCE [LARGE SCALE GENOMIC DNA]</scope>
    <source>
        <strain evidence="2">MT8872</strain>
    </source>
</reference>
<feature type="transmembrane region" description="Helical" evidence="1">
    <location>
        <begin position="161"/>
        <end position="179"/>
    </location>
</feature>
<feature type="transmembrane region" description="Helical" evidence="1">
    <location>
        <begin position="114"/>
        <end position="140"/>
    </location>
</feature>
<proteinExistence type="predicted"/>
<accession>A0A7E4W0X1</accession>
<evidence type="ECO:0000313" key="3">
    <source>
        <dbReference type="WBParaSite" id="Pan_g5143.t1"/>
    </source>
</evidence>
<keyword evidence="2" id="KW-1185">Reference proteome</keyword>
<dbReference type="WBParaSite" id="Pan_g5143.t1">
    <property type="protein sequence ID" value="Pan_g5143.t1"/>
    <property type="gene ID" value="Pan_g5143"/>
</dbReference>
<evidence type="ECO:0000313" key="2">
    <source>
        <dbReference type="Proteomes" id="UP000492821"/>
    </source>
</evidence>
<dbReference type="AlphaFoldDB" id="A0A7E4W0X1"/>
<reference evidence="3" key="2">
    <citation type="submission" date="2020-10" db="UniProtKB">
        <authorList>
            <consortium name="WormBaseParasite"/>
        </authorList>
    </citation>
    <scope>IDENTIFICATION</scope>
</reference>
<evidence type="ECO:0000256" key="1">
    <source>
        <dbReference type="SAM" id="Phobius"/>
    </source>
</evidence>
<organism evidence="2 3">
    <name type="scientific">Panagrellus redivivus</name>
    <name type="common">Microworm</name>
    <dbReference type="NCBI Taxonomy" id="6233"/>
    <lineage>
        <taxon>Eukaryota</taxon>
        <taxon>Metazoa</taxon>
        <taxon>Ecdysozoa</taxon>
        <taxon>Nematoda</taxon>
        <taxon>Chromadorea</taxon>
        <taxon>Rhabditida</taxon>
        <taxon>Tylenchina</taxon>
        <taxon>Panagrolaimomorpha</taxon>
        <taxon>Panagrolaimoidea</taxon>
        <taxon>Panagrolaimidae</taxon>
        <taxon>Panagrellus</taxon>
    </lineage>
</organism>
<keyword evidence="1" id="KW-0472">Membrane</keyword>
<sequence>MEDFIEQLGTWISPSNWSTITFDDLEHPRLVVIYSIYWDVSLFLTSLFFCFMLYMIITKSSKEMSGYKWYLVHQLTWSYLFDAYLSIWKPVPLWPFYIAYSAGVFSGLTEYASVVQLIGLTVVAIGMGFSIYVSMFHRYVQVSPFSKFHAIYEKLKYRIPTYFYFLIVIIGVICVPLVIHLH</sequence>
<keyword evidence="1" id="KW-1133">Transmembrane helix</keyword>
<name>A0A7E4W0X1_PANRE</name>
<protein>
    <submittedName>
        <fullName evidence="3">Transmembrane protein</fullName>
    </submittedName>
</protein>
<keyword evidence="1" id="KW-0812">Transmembrane</keyword>
<dbReference type="Pfam" id="PF10318">
    <property type="entry name" value="7TM_GPCR_Srh"/>
    <property type="match status" value="1"/>
</dbReference>
<feature type="transmembrane region" description="Helical" evidence="1">
    <location>
        <begin position="36"/>
        <end position="57"/>
    </location>
</feature>
<dbReference type="InterPro" id="IPR019422">
    <property type="entry name" value="7TM_GPCR_serpentine_rcpt_Srh"/>
</dbReference>
<dbReference type="Proteomes" id="UP000492821">
    <property type="component" value="Unassembled WGS sequence"/>
</dbReference>